<dbReference type="AlphaFoldDB" id="A0A2V1GRA2"/>
<comment type="subcellular location">
    <subcellularLocation>
        <location evidence="1">Cell inner membrane</location>
        <topology evidence="1">Single-pass membrane protein</topology>
    </subcellularLocation>
</comment>
<keyword evidence="6" id="KW-0997">Cell inner membrane</keyword>
<dbReference type="PROSITE" id="PS00409">
    <property type="entry name" value="PROKAR_NTER_METHYL"/>
    <property type="match status" value="1"/>
</dbReference>
<organism evidence="13 14">
    <name type="scientific">Pelagibaculum spongiae</name>
    <dbReference type="NCBI Taxonomy" id="2080658"/>
    <lineage>
        <taxon>Bacteria</taxon>
        <taxon>Pseudomonadati</taxon>
        <taxon>Pseudomonadota</taxon>
        <taxon>Gammaproteobacteria</taxon>
        <taxon>Oceanospirillales</taxon>
        <taxon>Pelagibaculum</taxon>
    </lineage>
</organism>
<dbReference type="PRINTS" id="PR00813">
    <property type="entry name" value="BCTERIALGSPG"/>
</dbReference>
<feature type="domain" description="Type II secretion system protein GspG C-terminal" evidence="12">
    <location>
        <begin position="32"/>
        <end position="141"/>
    </location>
</feature>
<comment type="similarity">
    <text evidence="2">Belongs to the GSP G family.</text>
</comment>
<dbReference type="InterPro" id="IPR013545">
    <property type="entry name" value="T2SS_protein-GspG_C"/>
</dbReference>
<dbReference type="InterPro" id="IPR010054">
    <property type="entry name" value="Type2_sec_GspG"/>
</dbReference>
<protein>
    <recommendedName>
        <fullName evidence="3">Type II secretion system core protein G</fullName>
    </recommendedName>
</protein>
<dbReference type="Pfam" id="PF07963">
    <property type="entry name" value="N_methyl"/>
    <property type="match status" value="1"/>
</dbReference>
<comment type="caution">
    <text evidence="13">The sequence shown here is derived from an EMBL/GenBank/DDBJ whole genome shotgun (WGS) entry which is preliminary data.</text>
</comment>
<evidence type="ECO:0000256" key="7">
    <source>
        <dbReference type="ARBA" id="ARBA00022692"/>
    </source>
</evidence>
<evidence type="ECO:0000256" key="5">
    <source>
        <dbReference type="ARBA" id="ARBA00022481"/>
    </source>
</evidence>
<dbReference type="InterPro" id="IPR000983">
    <property type="entry name" value="Bac_GSPG_pilin"/>
</dbReference>
<evidence type="ECO:0000256" key="9">
    <source>
        <dbReference type="ARBA" id="ARBA00023136"/>
    </source>
</evidence>
<dbReference type="Pfam" id="PF08334">
    <property type="entry name" value="T2SSG"/>
    <property type="match status" value="1"/>
</dbReference>
<dbReference type="InterPro" id="IPR045584">
    <property type="entry name" value="Pilin-like"/>
</dbReference>
<dbReference type="RefSeq" id="WP_116687804.1">
    <property type="nucleotide sequence ID" value="NZ_CAWNYD010000006.1"/>
</dbReference>
<keyword evidence="14" id="KW-1185">Reference proteome</keyword>
<keyword evidence="4" id="KW-1003">Cell membrane</keyword>
<dbReference type="Proteomes" id="UP000244906">
    <property type="component" value="Unassembled WGS sequence"/>
</dbReference>
<evidence type="ECO:0000313" key="13">
    <source>
        <dbReference type="EMBL" id="PVZ67608.1"/>
    </source>
</evidence>
<dbReference type="OrthoDB" id="9795612at2"/>
<keyword evidence="5" id="KW-0488">Methylation</keyword>
<keyword evidence="8 11" id="KW-1133">Transmembrane helix</keyword>
<evidence type="ECO:0000256" key="4">
    <source>
        <dbReference type="ARBA" id="ARBA00022475"/>
    </source>
</evidence>
<proteinExistence type="inferred from homology"/>
<evidence type="ECO:0000256" key="8">
    <source>
        <dbReference type="ARBA" id="ARBA00022989"/>
    </source>
</evidence>
<feature type="transmembrane region" description="Helical" evidence="11">
    <location>
        <begin position="12"/>
        <end position="34"/>
    </location>
</feature>
<evidence type="ECO:0000259" key="12">
    <source>
        <dbReference type="Pfam" id="PF08334"/>
    </source>
</evidence>
<evidence type="ECO:0000313" key="14">
    <source>
        <dbReference type="Proteomes" id="UP000244906"/>
    </source>
</evidence>
<gene>
    <name evidence="13" type="primary">gspG</name>
    <name evidence="13" type="ORF">DC094_14305</name>
</gene>
<dbReference type="GO" id="GO:0015627">
    <property type="term" value="C:type II protein secretion system complex"/>
    <property type="evidence" value="ECO:0007669"/>
    <property type="project" value="InterPro"/>
</dbReference>
<dbReference type="Gene3D" id="3.30.700.10">
    <property type="entry name" value="Glycoprotein, Type 4 Pilin"/>
    <property type="match status" value="1"/>
</dbReference>
<evidence type="ECO:0000256" key="6">
    <source>
        <dbReference type="ARBA" id="ARBA00022519"/>
    </source>
</evidence>
<dbReference type="InterPro" id="IPR012902">
    <property type="entry name" value="N_methyl_site"/>
</dbReference>
<reference evidence="13 14" key="1">
    <citation type="submission" date="2018-04" db="EMBL/GenBank/DDBJ databases">
        <title>Thalassorhabdus spongiae gen. nov., sp. nov., isolated from a marine sponge in South-West Iceland.</title>
        <authorList>
            <person name="Knobloch S."/>
            <person name="Daussin A."/>
            <person name="Johannsson R."/>
            <person name="Marteinsson V.T."/>
        </authorList>
    </citation>
    <scope>NUCLEOTIDE SEQUENCE [LARGE SCALE GENOMIC DNA]</scope>
    <source>
        <strain evidence="13 14">Hp12</strain>
    </source>
</reference>
<dbReference type="GO" id="GO:0015628">
    <property type="term" value="P:protein secretion by the type II secretion system"/>
    <property type="evidence" value="ECO:0007669"/>
    <property type="project" value="InterPro"/>
</dbReference>
<evidence type="ECO:0000256" key="1">
    <source>
        <dbReference type="ARBA" id="ARBA00004377"/>
    </source>
</evidence>
<sequence length="143" mass="15415">MKNFSRNKGFTLIELMVVVTILAILVGIVAPRILDNPDKARVAAAKTDIANLEQALQLYKLDNFSYPSTDQGLEALVTKAAGSPEPKNFKSGGYMPRLPKDPWGNPYLFLSPGEQGEIDVFSYGADGEPGGEAASADIGNWNQ</sequence>
<dbReference type="PANTHER" id="PTHR30093">
    <property type="entry name" value="GENERAL SECRETION PATHWAY PROTEIN G"/>
    <property type="match status" value="1"/>
</dbReference>
<evidence type="ECO:0000256" key="3">
    <source>
        <dbReference type="ARBA" id="ARBA00020042"/>
    </source>
</evidence>
<evidence type="ECO:0000256" key="11">
    <source>
        <dbReference type="SAM" id="Phobius"/>
    </source>
</evidence>
<dbReference type="PANTHER" id="PTHR30093:SF44">
    <property type="entry name" value="TYPE II SECRETION SYSTEM CORE PROTEIN G"/>
    <property type="match status" value="1"/>
</dbReference>
<keyword evidence="7 11" id="KW-0812">Transmembrane</keyword>
<dbReference type="NCBIfam" id="TIGR01710">
    <property type="entry name" value="typeII_sec_gspG"/>
    <property type="match status" value="1"/>
</dbReference>
<evidence type="ECO:0000256" key="2">
    <source>
        <dbReference type="ARBA" id="ARBA00009984"/>
    </source>
</evidence>
<keyword evidence="9 11" id="KW-0472">Membrane</keyword>
<dbReference type="EMBL" id="QDDL01000006">
    <property type="protein sequence ID" value="PVZ67608.1"/>
    <property type="molecule type" value="Genomic_DNA"/>
</dbReference>
<dbReference type="GO" id="GO:0005886">
    <property type="term" value="C:plasma membrane"/>
    <property type="evidence" value="ECO:0007669"/>
    <property type="project" value="UniProtKB-SubCell"/>
</dbReference>
<name>A0A2V1GRA2_9GAMM</name>
<dbReference type="NCBIfam" id="TIGR02532">
    <property type="entry name" value="IV_pilin_GFxxxE"/>
    <property type="match status" value="1"/>
</dbReference>
<feature type="region of interest" description="Disordered" evidence="10">
    <location>
        <begin position="121"/>
        <end position="143"/>
    </location>
</feature>
<evidence type="ECO:0000256" key="10">
    <source>
        <dbReference type="SAM" id="MobiDB-lite"/>
    </source>
</evidence>
<accession>A0A2V1GRA2</accession>
<dbReference type="SUPFAM" id="SSF54523">
    <property type="entry name" value="Pili subunits"/>
    <property type="match status" value="1"/>
</dbReference>